<name>A0A3C1KA01_9MICO</name>
<reference evidence="2 3" key="1">
    <citation type="journal article" date="2018" name="Nat. Biotechnol.">
        <title>A standardized bacterial taxonomy based on genome phylogeny substantially revises the tree of life.</title>
        <authorList>
            <person name="Parks D.H."/>
            <person name="Chuvochina M."/>
            <person name="Waite D.W."/>
            <person name="Rinke C."/>
            <person name="Skarshewski A."/>
            <person name="Chaumeil P.A."/>
            <person name="Hugenholtz P."/>
        </authorList>
    </citation>
    <scope>NUCLEOTIDE SEQUENCE [LARGE SCALE GENOMIC DNA]</scope>
    <source>
        <strain evidence="2">UBA9152</strain>
    </source>
</reference>
<keyword evidence="1" id="KW-0472">Membrane</keyword>
<evidence type="ECO:0000313" key="3">
    <source>
        <dbReference type="Proteomes" id="UP000257479"/>
    </source>
</evidence>
<protein>
    <submittedName>
        <fullName evidence="2">EXLDI protein</fullName>
    </submittedName>
</protein>
<sequence>MATRNVYVSDGDVGLFERAAELAGGMSTAVAAGLRLYVAQEDRKQRRDKMLPIEVEVQEGAVVSIKRFVGRPLVRYEEKEGLRAHNFRVYETERGQLAVHLRSDANWSALAASNDDNPVWDDPKAWQADWWKTTDRSLTVYPDLDAMNAALPEDLVEAVRHALSQPTVDVLDI</sequence>
<gene>
    <name evidence="2" type="ORF">DCP95_02815</name>
</gene>
<feature type="transmembrane region" description="Helical" evidence="1">
    <location>
        <begin position="20"/>
        <end position="38"/>
    </location>
</feature>
<keyword evidence="1" id="KW-1133">Transmembrane helix</keyword>
<dbReference type="InterPro" id="IPR027580">
    <property type="entry name" value="EXLDI"/>
</dbReference>
<dbReference type="Proteomes" id="UP000257479">
    <property type="component" value="Unassembled WGS sequence"/>
</dbReference>
<evidence type="ECO:0000313" key="2">
    <source>
        <dbReference type="EMBL" id="HAN23487.1"/>
    </source>
</evidence>
<evidence type="ECO:0000256" key="1">
    <source>
        <dbReference type="SAM" id="Phobius"/>
    </source>
</evidence>
<accession>A0A3C1KA01</accession>
<dbReference type="AlphaFoldDB" id="A0A3C1KA01"/>
<keyword evidence="1" id="KW-0812">Transmembrane</keyword>
<comment type="caution">
    <text evidence="2">The sequence shown here is derived from an EMBL/GenBank/DDBJ whole genome shotgun (WGS) entry which is preliminary data.</text>
</comment>
<dbReference type="NCBIfam" id="TIGR04342">
    <property type="entry name" value="EXLDI"/>
    <property type="match status" value="1"/>
</dbReference>
<proteinExistence type="predicted"/>
<dbReference type="EMBL" id="DMNG01000045">
    <property type="protein sequence ID" value="HAN23487.1"/>
    <property type="molecule type" value="Genomic_DNA"/>
</dbReference>
<organism evidence="2 3">
    <name type="scientific">Microbacterium ginsengisoli</name>
    <dbReference type="NCBI Taxonomy" id="400772"/>
    <lineage>
        <taxon>Bacteria</taxon>
        <taxon>Bacillati</taxon>
        <taxon>Actinomycetota</taxon>
        <taxon>Actinomycetes</taxon>
        <taxon>Micrococcales</taxon>
        <taxon>Microbacteriaceae</taxon>
        <taxon>Microbacterium</taxon>
    </lineage>
</organism>